<evidence type="ECO:0000313" key="3">
    <source>
        <dbReference type="Proteomes" id="UP000054144"/>
    </source>
</evidence>
<feature type="domain" description="Septin-type G" evidence="1">
    <location>
        <begin position="58"/>
        <end position="100"/>
    </location>
</feature>
<protein>
    <recommendedName>
        <fullName evidence="1">Septin-type G domain-containing protein</fullName>
    </recommendedName>
</protein>
<name>A0A0D6ZZP3_9AGAR</name>
<dbReference type="Pfam" id="PF00735">
    <property type="entry name" value="Septin"/>
    <property type="match status" value="1"/>
</dbReference>
<gene>
    <name evidence="2" type="ORF">FISHEDRAFT_78917</name>
</gene>
<organism evidence="2 3">
    <name type="scientific">Fistulina hepatica ATCC 64428</name>
    <dbReference type="NCBI Taxonomy" id="1128425"/>
    <lineage>
        <taxon>Eukaryota</taxon>
        <taxon>Fungi</taxon>
        <taxon>Dikarya</taxon>
        <taxon>Basidiomycota</taxon>
        <taxon>Agaricomycotina</taxon>
        <taxon>Agaricomycetes</taxon>
        <taxon>Agaricomycetidae</taxon>
        <taxon>Agaricales</taxon>
        <taxon>Fistulinaceae</taxon>
        <taxon>Fistulina</taxon>
    </lineage>
</organism>
<dbReference type="Proteomes" id="UP000054144">
    <property type="component" value="Unassembled WGS sequence"/>
</dbReference>
<evidence type="ECO:0000313" key="2">
    <source>
        <dbReference type="EMBL" id="KIY43018.1"/>
    </source>
</evidence>
<dbReference type="InterPro" id="IPR030379">
    <property type="entry name" value="G_SEPTIN_dom"/>
</dbReference>
<dbReference type="Gene3D" id="3.40.50.300">
    <property type="entry name" value="P-loop containing nucleotide triphosphate hydrolases"/>
    <property type="match status" value="1"/>
</dbReference>
<accession>A0A0D6ZZP3</accession>
<dbReference type="AlphaFoldDB" id="A0A0D6ZZP3"/>
<sequence>MSTVPRVMETLSMLQMLPRPQPQIQIALDFLPLIRKKALGYVGFTNVPNHGHRRPLPPSAECPKTISIESIGADIEENGVRLHLTVVDTPGFGHFVNNDDRRVTRRRPRLSVLNICRSWKPIVENIETCFESYLEQETRIDR</sequence>
<reference evidence="2 3" key="1">
    <citation type="journal article" date="2015" name="Fungal Genet. Biol.">
        <title>Evolution of novel wood decay mechanisms in Agaricales revealed by the genome sequences of Fistulina hepatica and Cylindrobasidium torrendii.</title>
        <authorList>
            <person name="Floudas D."/>
            <person name="Held B.W."/>
            <person name="Riley R."/>
            <person name="Nagy L.G."/>
            <person name="Koehler G."/>
            <person name="Ransdell A.S."/>
            <person name="Younus H."/>
            <person name="Chow J."/>
            <person name="Chiniquy J."/>
            <person name="Lipzen A."/>
            <person name="Tritt A."/>
            <person name="Sun H."/>
            <person name="Haridas S."/>
            <person name="LaButti K."/>
            <person name="Ohm R.A."/>
            <person name="Kues U."/>
            <person name="Blanchette R.A."/>
            <person name="Grigoriev I.V."/>
            <person name="Minto R.E."/>
            <person name="Hibbett D.S."/>
        </authorList>
    </citation>
    <scope>NUCLEOTIDE SEQUENCE [LARGE SCALE GENOMIC DNA]</scope>
    <source>
        <strain evidence="2 3">ATCC 64428</strain>
    </source>
</reference>
<dbReference type="EMBL" id="KN882144">
    <property type="protein sequence ID" value="KIY43018.1"/>
    <property type="molecule type" value="Genomic_DNA"/>
</dbReference>
<dbReference type="PANTHER" id="PTHR18884">
    <property type="entry name" value="SEPTIN"/>
    <property type="match status" value="1"/>
</dbReference>
<dbReference type="GO" id="GO:0005525">
    <property type="term" value="F:GTP binding"/>
    <property type="evidence" value="ECO:0007669"/>
    <property type="project" value="InterPro"/>
</dbReference>
<dbReference type="OrthoDB" id="416553at2759"/>
<keyword evidence="3" id="KW-1185">Reference proteome</keyword>
<proteinExistence type="predicted"/>
<dbReference type="InterPro" id="IPR027417">
    <property type="entry name" value="P-loop_NTPase"/>
</dbReference>
<evidence type="ECO:0000259" key="1">
    <source>
        <dbReference type="Pfam" id="PF00735"/>
    </source>
</evidence>